<dbReference type="RefSeq" id="WP_129601620.1">
    <property type="nucleotide sequence ID" value="NZ_SBLB01000003.1"/>
</dbReference>
<name>A0A4V1RW80_9BACT</name>
<gene>
    <name evidence="2" type="ORF">EQG79_12050</name>
</gene>
<sequence>MTERTTPSRPTIDTEPGAVSTAEQFQNQTLRPILKMLDNSLLTCWSHHWPKRKIRFDRLSKPDKLAQLERAVREDTKLRLTLVGMVLGHFTPEEWSTFMAEEPEITRRMLALLIQRLQSHVHE</sequence>
<proteinExistence type="predicted"/>
<feature type="region of interest" description="Disordered" evidence="1">
    <location>
        <begin position="1"/>
        <end position="24"/>
    </location>
</feature>
<protein>
    <submittedName>
        <fullName evidence="2">Glyoxalase</fullName>
    </submittedName>
</protein>
<dbReference type="AlphaFoldDB" id="A0A4V1RW80"/>
<evidence type="ECO:0000313" key="2">
    <source>
        <dbReference type="EMBL" id="RYC69338.1"/>
    </source>
</evidence>
<feature type="compositionally biased region" description="Polar residues" evidence="1">
    <location>
        <begin position="1"/>
        <end position="11"/>
    </location>
</feature>
<dbReference type="EMBL" id="SBLB01000003">
    <property type="protein sequence ID" value="RYC69338.1"/>
    <property type="molecule type" value="Genomic_DNA"/>
</dbReference>
<reference evidence="2 3" key="1">
    <citation type="submission" date="2019-01" db="EMBL/GenBank/DDBJ databases">
        <title>Spirosoma flava sp. nov., a propanil-degrading bacterium isolated from herbicide-contaminated soil.</title>
        <authorList>
            <person name="Zhang L."/>
            <person name="Jiang J.-D."/>
        </authorList>
    </citation>
    <scope>NUCLEOTIDE SEQUENCE [LARGE SCALE GENOMIC DNA]</scope>
    <source>
        <strain evidence="2 3">TY50</strain>
    </source>
</reference>
<keyword evidence="3" id="KW-1185">Reference proteome</keyword>
<evidence type="ECO:0000313" key="3">
    <source>
        <dbReference type="Proteomes" id="UP000290407"/>
    </source>
</evidence>
<organism evidence="2 3">
    <name type="scientific">Spirosoma sordidisoli</name>
    <dbReference type="NCBI Taxonomy" id="2502893"/>
    <lineage>
        <taxon>Bacteria</taxon>
        <taxon>Pseudomonadati</taxon>
        <taxon>Bacteroidota</taxon>
        <taxon>Cytophagia</taxon>
        <taxon>Cytophagales</taxon>
        <taxon>Cytophagaceae</taxon>
        <taxon>Spirosoma</taxon>
    </lineage>
</organism>
<evidence type="ECO:0000256" key="1">
    <source>
        <dbReference type="SAM" id="MobiDB-lite"/>
    </source>
</evidence>
<comment type="caution">
    <text evidence="2">The sequence shown here is derived from an EMBL/GenBank/DDBJ whole genome shotgun (WGS) entry which is preliminary data.</text>
</comment>
<accession>A0A4V1RW80</accession>
<dbReference type="Proteomes" id="UP000290407">
    <property type="component" value="Unassembled WGS sequence"/>
</dbReference>